<keyword evidence="1" id="KW-0223">Dioxygenase</keyword>
<dbReference type="SUPFAM" id="SSF51197">
    <property type="entry name" value="Clavaminate synthase-like"/>
    <property type="match status" value="1"/>
</dbReference>
<protein>
    <submittedName>
        <fullName evidence="1">Phytanoyl-CoA dioxygenase family protein</fullName>
    </submittedName>
</protein>
<sequence length="300" mass="34227">MRKSAMITQKQIDFFNENGYLRYGRVLDMTEVEALRAGLDRVIAIEDAGGDESEIEFQYGHRRGAPKAVDAEAYQPRHIVQYVNMFKREPLYERLLHHPVISGVACALLDTPRVRLWHDQIISKPPEENRHFHFHQDFYLWPLREPRIVTCWLALDDATPDNGCMHVVPGSHRDPRFGLEAYAAELAARAEAEAEGREIEETDRQKMAYEPADIGKPVELKAGECMFHHCLNFHSTPANETNRQRRAHVMIFMAEGVRTKLDQSPEHVLIPGFTVGDGEELVGEGFPLSNPESSNWKVTA</sequence>
<dbReference type="PANTHER" id="PTHR20883:SF48">
    <property type="entry name" value="ECTOINE DIOXYGENASE"/>
    <property type="match status" value="1"/>
</dbReference>
<reference evidence="1" key="1">
    <citation type="submission" date="2019-09" db="EMBL/GenBank/DDBJ databases">
        <title>Characterisation of the sponge microbiome using genome-centric metagenomics.</title>
        <authorList>
            <person name="Engelberts J.P."/>
            <person name="Robbins S.J."/>
            <person name="De Goeij J.M."/>
            <person name="Aranda M."/>
            <person name="Bell S.C."/>
            <person name="Webster N.S."/>
        </authorList>
    </citation>
    <scope>NUCLEOTIDE SEQUENCE</scope>
    <source>
        <strain evidence="1">SB0664_bin_27</strain>
    </source>
</reference>
<name>A0A6B0YWM4_9CHLR</name>
<dbReference type="AlphaFoldDB" id="A0A6B0YWM4"/>
<keyword evidence="1" id="KW-0560">Oxidoreductase</keyword>
<gene>
    <name evidence="1" type="ORF">F4Y42_11985</name>
</gene>
<dbReference type="PANTHER" id="PTHR20883">
    <property type="entry name" value="PHYTANOYL-COA DIOXYGENASE DOMAIN CONTAINING 1"/>
    <property type="match status" value="1"/>
</dbReference>
<evidence type="ECO:0000313" key="1">
    <source>
        <dbReference type="EMBL" id="MXY94152.1"/>
    </source>
</evidence>
<dbReference type="GO" id="GO:0016706">
    <property type="term" value="F:2-oxoglutarate-dependent dioxygenase activity"/>
    <property type="evidence" value="ECO:0007669"/>
    <property type="project" value="UniProtKB-ARBA"/>
</dbReference>
<dbReference type="Gene3D" id="2.60.120.620">
    <property type="entry name" value="q2cbj1_9rhob like domain"/>
    <property type="match status" value="1"/>
</dbReference>
<dbReference type="EMBL" id="VXRG01000100">
    <property type="protein sequence ID" value="MXY94152.1"/>
    <property type="molecule type" value="Genomic_DNA"/>
</dbReference>
<accession>A0A6B0YWM4</accession>
<dbReference type="GO" id="GO:0005506">
    <property type="term" value="F:iron ion binding"/>
    <property type="evidence" value="ECO:0007669"/>
    <property type="project" value="UniProtKB-ARBA"/>
</dbReference>
<dbReference type="InterPro" id="IPR008775">
    <property type="entry name" value="Phytyl_CoA_dOase-like"/>
</dbReference>
<proteinExistence type="predicted"/>
<organism evidence="1">
    <name type="scientific">Caldilineaceae bacterium SB0664_bin_27</name>
    <dbReference type="NCBI Taxonomy" id="2605260"/>
    <lineage>
        <taxon>Bacteria</taxon>
        <taxon>Bacillati</taxon>
        <taxon>Chloroflexota</taxon>
        <taxon>Caldilineae</taxon>
        <taxon>Caldilineales</taxon>
        <taxon>Caldilineaceae</taxon>
    </lineage>
</organism>
<comment type="caution">
    <text evidence="1">The sequence shown here is derived from an EMBL/GenBank/DDBJ whole genome shotgun (WGS) entry which is preliminary data.</text>
</comment>
<dbReference type="Pfam" id="PF05721">
    <property type="entry name" value="PhyH"/>
    <property type="match status" value="1"/>
</dbReference>